<dbReference type="EMBL" id="MK605243">
    <property type="protein sequence ID" value="QBQ73434.1"/>
    <property type="molecule type" value="Genomic_DNA"/>
</dbReference>
<proteinExistence type="predicted"/>
<evidence type="ECO:0000313" key="1">
    <source>
        <dbReference type="EMBL" id="QBQ73434.1"/>
    </source>
</evidence>
<evidence type="ECO:0000313" key="2">
    <source>
        <dbReference type="Proteomes" id="UP000310326"/>
    </source>
</evidence>
<dbReference type="Proteomes" id="UP000310326">
    <property type="component" value="Segment"/>
</dbReference>
<protein>
    <submittedName>
        <fullName evidence="1">Uncharacterized protein</fullName>
    </submittedName>
</protein>
<accession>A0A482MHZ8</accession>
<organism evidence="1 2">
    <name type="scientific">Nodularia phage vB_NspS-kac65v161</name>
    <dbReference type="NCBI Taxonomy" id="2557580"/>
    <lineage>
        <taxon>Viruses</taxon>
        <taxon>Duplodnaviria</taxon>
        <taxon>Heunggongvirae</taxon>
        <taxon>Uroviricota</taxon>
        <taxon>Caudoviricetes</taxon>
        <taxon>Ravarandavirus</taxon>
        <taxon>Ravarandavirus kac65v151</taxon>
    </lineage>
</organism>
<sequence length="117" mass="12960">MGKAKQRGKMQRLLKQRGNGYLLSVAKSGYERSSERGLVVFPGFNLLGDIVTDFAYLPLSQIIEIGKTYAGYLKFAARVREYSLDSEFVAIYPSSLDGGWYVSIFGAGDDVFEKLSA</sequence>
<gene>
    <name evidence="1" type="ORF">kac65v161_gp196</name>
</gene>
<reference evidence="1 2" key="1">
    <citation type="submission" date="2019-03" db="EMBL/GenBank/DDBJ databases">
        <title>Diversity and diversification of Nodularia spumigena cyanophages in the Baltic Sea.</title>
        <authorList>
            <person name="Sulcius S."/>
            <person name="Holmfeldt K."/>
            <person name="Simoliunas E."/>
        </authorList>
    </citation>
    <scope>NUCLEOTIDE SEQUENCE [LARGE SCALE GENOMIC DNA]</scope>
</reference>
<name>A0A482MHZ8_9CAUD</name>